<reference evidence="13 14" key="1">
    <citation type="submission" date="2019-07" db="EMBL/GenBank/DDBJ databases">
        <title>Whole genome shotgun sequence of Cellulomonas soli NBRC 109434.</title>
        <authorList>
            <person name="Hosoyama A."/>
            <person name="Uohara A."/>
            <person name="Ohji S."/>
            <person name="Ichikawa N."/>
        </authorList>
    </citation>
    <scope>NUCLEOTIDE SEQUENCE [LARGE SCALE GENOMIC DNA]</scope>
    <source>
        <strain evidence="13 14">NBRC 109434</strain>
    </source>
</reference>
<evidence type="ECO:0000256" key="7">
    <source>
        <dbReference type="ARBA" id="ARBA00022833"/>
    </source>
</evidence>
<evidence type="ECO:0000256" key="9">
    <source>
        <dbReference type="ARBA" id="ARBA00023125"/>
    </source>
</evidence>
<evidence type="ECO:0000313" key="13">
    <source>
        <dbReference type="EMBL" id="GEP68191.1"/>
    </source>
</evidence>
<keyword evidence="7 11" id="KW-0862">Zinc</keyword>
<dbReference type="PANTHER" id="PTHR33202:SF2">
    <property type="entry name" value="FERRIC UPTAKE REGULATION PROTEIN"/>
    <property type="match status" value="1"/>
</dbReference>
<evidence type="ECO:0000256" key="2">
    <source>
        <dbReference type="ARBA" id="ARBA00007957"/>
    </source>
</evidence>
<comment type="subcellular location">
    <subcellularLocation>
        <location evidence="1">Cytoplasm</location>
    </subcellularLocation>
</comment>
<dbReference type="CDD" id="cd07153">
    <property type="entry name" value="Fur_like"/>
    <property type="match status" value="1"/>
</dbReference>
<accession>A0A512PAF3</accession>
<evidence type="ECO:0000256" key="11">
    <source>
        <dbReference type="PIRSR" id="PIRSR602481-1"/>
    </source>
</evidence>
<feature type="binding site" evidence="11">
    <location>
        <position position="89"/>
    </location>
    <ligand>
        <name>Zn(2+)</name>
        <dbReference type="ChEBI" id="CHEBI:29105"/>
    </ligand>
</feature>
<keyword evidence="6 11" id="KW-0479">Metal-binding</keyword>
<evidence type="ECO:0000256" key="1">
    <source>
        <dbReference type="ARBA" id="ARBA00004496"/>
    </source>
</evidence>
<name>A0A512PAF3_9CELL</name>
<feature type="binding site" evidence="11">
    <location>
        <position position="86"/>
    </location>
    <ligand>
        <name>Zn(2+)</name>
        <dbReference type="ChEBI" id="CHEBI:29105"/>
    </ligand>
</feature>
<dbReference type="GO" id="GO:1900376">
    <property type="term" value="P:regulation of secondary metabolite biosynthetic process"/>
    <property type="evidence" value="ECO:0007669"/>
    <property type="project" value="TreeGrafter"/>
</dbReference>
<feature type="binding site" evidence="12">
    <location>
        <position position="80"/>
    </location>
    <ligand>
        <name>Fe cation</name>
        <dbReference type="ChEBI" id="CHEBI:24875"/>
    </ligand>
</feature>
<gene>
    <name evidence="13" type="primary">fur</name>
    <name evidence="13" type="ORF">CSO01_09060</name>
</gene>
<comment type="subunit">
    <text evidence="3">Homodimer.</text>
</comment>
<dbReference type="GO" id="GO:0003700">
    <property type="term" value="F:DNA-binding transcription factor activity"/>
    <property type="evidence" value="ECO:0007669"/>
    <property type="project" value="InterPro"/>
</dbReference>
<dbReference type="EMBL" id="BKAL01000002">
    <property type="protein sequence ID" value="GEP68191.1"/>
    <property type="molecule type" value="Genomic_DNA"/>
</dbReference>
<dbReference type="Pfam" id="PF01475">
    <property type="entry name" value="FUR"/>
    <property type="match status" value="1"/>
</dbReference>
<dbReference type="Proteomes" id="UP000321798">
    <property type="component" value="Unassembled WGS sequence"/>
</dbReference>
<evidence type="ECO:0000313" key="14">
    <source>
        <dbReference type="Proteomes" id="UP000321798"/>
    </source>
</evidence>
<organism evidence="13 14">
    <name type="scientific">Cellulomonas soli</name>
    <dbReference type="NCBI Taxonomy" id="931535"/>
    <lineage>
        <taxon>Bacteria</taxon>
        <taxon>Bacillati</taxon>
        <taxon>Actinomycetota</taxon>
        <taxon>Actinomycetes</taxon>
        <taxon>Micrococcales</taxon>
        <taxon>Cellulomonadaceae</taxon>
        <taxon>Cellulomonas</taxon>
    </lineage>
</organism>
<dbReference type="AlphaFoldDB" id="A0A512PAF3"/>
<proteinExistence type="inferred from homology"/>
<feature type="binding site" evidence="11">
    <location>
        <position position="126"/>
    </location>
    <ligand>
        <name>Zn(2+)</name>
        <dbReference type="ChEBI" id="CHEBI:29105"/>
    </ligand>
</feature>
<dbReference type="GO" id="GO:0045892">
    <property type="term" value="P:negative regulation of DNA-templated transcription"/>
    <property type="evidence" value="ECO:0007669"/>
    <property type="project" value="TreeGrafter"/>
</dbReference>
<evidence type="ECO:0000256" key="3">
    <source>
        <dbReference type="ARBA" id="ARBA00011738"/>
    </source>
</evidence>
<dbReference type="GO" id="GO:0005829">
    <property type="term" value="C:cytosol"/>
    <property type="evidence" value="ECO:0007669"/>
    <property type="project" value="TreeGrafter"/>
</dbReference>
<keyword evidence="12" id="KW-0408">Iron</keyword>
<feature type="binding site" evidence="11">
    <location>
        <position position="129"/>
    </location>
    <ligand>
        <name>Zn(2+)</name>
        <dbReference type="ChEBI" id="CHEBI:29105"/>
    </ligand>
</feature>
<dbReference type="InterPro" id="IPR043135">
    <property type="entry name" value="Fur_C"/>
</dbReference>
<dbReference type="InterPro" id="IPR002481">
    <property type="entry name" value="FUR"/>
</dbReference>
<evidence type="ECO:0000256" key="5">
    <source>
        <dbReference type="ARBA" id="ARBA00022491"/>
    </source>
</evidence>
<keyword evidence="14" id="KW-1185">Reference proteome</keyword>
<evidence type="ECO:0000256" key="10">
    <source>
        <dbReference type="ARBA" id="ARBA00023163"/>
    </source>
</evidence>
<comment type="caution">
    <text evidence="13">The sequence shown here is derived from an EMBL/GenBank/DDBJ whole genome shotgun (WGS) entry which is preliminary data.</text>
</comment>
<comment type="cofactor">
    <cofactor evidence="12">
        <name>Mn(2+)</name>
        <dbReference type="ChEBI" id="CHEBI:29035"/>
    </cofactor>
    <cofactor evidence="12">
        <name>Fe(2+)</name>
        <dbReference type="ChEBI" id="CHEBI:29033"/>
    </cofactor>
    <text evidence="12">Binds 1 Mn(2+) or Fe(2+) ion per subunit.</text>
</comment>
<evidence type="ECO:0000256" key="8">
    <source>
        <dbReference type="ARBA" id="ARBA00023015"/>
    </source>
</evidence>
<dbReference type="FunFam" id="1.10.10.10:FF:000459">
    <property type="entry name" value="Ferric uptake regulation protein"/>
    <property type="match status" value="1"/>
</dbReference>
<keyword evidence="9" id="KW-0238">DNA-binding</keyword>
<evidence type="ECO:0000256" key="12">
    <source>
        <dbReference type="PIRSR" id="PIRSR602481-2"/>
    </source>
</evidence>
<feature type="binding site" evidence="12">
    <location>
        <position position="101"/>
    </location>
    <ligand>
        <name>Fe cation</name>
        <dbReference type="ChEBI" id="CHEBI:24875"/>
    </ligand>
</feature>
<dbReference type="GO" id="GO:0000976">
    <property type="term" value="F:transcription cis-regulatory region binding"/>
    <property type="evidence" value="ECO:0007669"/>
    <property type="project" value="TreeGrafter"/>
</dbReference>
<dbReference type="Gene3D" id="3.30.1490.190">
    <property type="match status" value="1"/>
</dbReference>
<keyword evidence="5" id="KW-0678">Repressor</keyword>
<dbReference type="OrthoDB" id="8659436at2"/>
<dbReference type="Gene3D" id="1.10.10.10">
    <property type="entry name" value="Winged helix-like DNA-binding domain superfamily/Winged helix DNA-binding domain"/>
    <property type="match status" value="1"/>
</dbReference>
<keyword evidence="10" id="KW-0804">Transcription</keyword>
<dbReference type="InterPro" id="IPR036390">
    <property type="entry name" value="WH_DNA-bd_sf"/>
</dbReference>
<sequence length="138" mass="15190">MSPVPPRQTKQRTEILDLLGTLDEFRSAQQLHELLRARGSGVGLATVYRAVQLLVETGEVDVLRSEDGEAVYRRCERRSHHHHLVCRRCGRTVEIDAPVAEGWATQVAAAHGFDDVDHTIELVGTCAACRAAAHDTLA</sequence>
<dbReference type="SUPFAM" id="SSF46785">
    <property type="entry name" value="Winged helix' DNA-binding domain"/>
    <property type="match status" value="1"/>
</dbReference>
<evidence type="ECO:0000256" key="6">
    <source>
        <dbReference type="ARBA" id="ARBA00022723"/>
    </source>
</evidence>
<dbReference type="InterPro" id="IPR036388">
    <property type="entry name" value="WH-like_DNA-bd_sf"/>
</dbReference>
<keyword evidence="8" id="KW-0805">Transcription regulation</keyword>
<evidence type="ECO:0000256" key="4">
    <source>
        <dbReference type="ARBA" id="ARBA00022490"/>
    </source>
</evidence>
<dbReference type="GO" id="GO:0008270">
    <property type="term" value="F:zinc ion binding"/>
    <property type="evidence" value="ECO:0007669"/>
    <property type="project" value="TreeGrafter"/>
</dbReference>
<comment type="similarity">
    <text evidence="2">Belongs to the Fur family.</text>
</comment>
<keyword evidence="4" id="KW-0963">Cytoplasm</keyword>
<comment type="cofactor">
    <cofactor evidence="11">
        <name>Zn(2+)</name>
        <dbReference type="ChEBI" id="CHEBI:29105"/>
    </cofactor>
    <text evidence="11">Binds 1 zinc ion per subunit.</text>
</comment>
<dbReference type="PANTHER" id="PTHR33202">
    <property type="entry name" value="ZINC UPTAKE REGULATION PROTEIN"/>
    <property type="match status" value="1"/>
</dbReference>
<protein>
    <submittedName>
        <fullName evidence="13">Transcriptional repressor</fullName>
    </submittedName>
</protein>
<feature type="binding site" evidence="12">
    <location>
        <position position="118"/>
    </location>
    <ligand>
        <name>Fe cation</name>
        <dbReference type="ChEBI" id="CHEBI:24875"/>
    </ligand>
</feature>